<dbReference type="Pfam" id="PF00892">
    <property type="entry name" value="EamA"/>
    <property type="match status" value="2"/>
</dbReference>
<comment type="similarity">
    <text evidence="2">Belongs to the EamA transporter family.</text>
</comment>
<dbReference type="OrthoDB" id="9784288at2"/>
<feature type="transmembrane region" description="Helical" evidence="6">
    <location>
        <begin position="123"/>
        <end position="142"/>
    </location>
</feature>
<feature type="transmembrane region" description="Helical" evidence="6">
    <location>
        <begin position="269"/>
        <end position="288"/>
    </location>
</feature>
<feature type="transmembrane region" description="Helical" evidence="6">
    <location>
        <begin position="38"/>
        <end position="58"/>
    </location>
</feature>
<feature type="transmembrane region" description="Helical" evidence="6">
    <location>
        <begin position="70"/>
        <end position="91"/>
    </location>
</feature>
<dbReference type="InterPro" id="IPR050638">
    <property type="entry name" value="AA-Vitamin_Transporters"/>
</dbReference>
<evidence type="ECO:0000256" key="2">
    <source>
        <dbReference type="ARBA" id="ARBA00007362"/>
    </source>
</evidence>
<keyword evidence="3 6" id="KW-0812">Transmembrane</keyword>
<feature type="domain" description="EamA" evidence="7">
    <location>
        <begin position="8"/>
        <end position="139"/>
    </location>
</feature>
<protein>
    <submittedName>
        <fullName evidence="8">EamA-like transporter family protein</fullName>
    </submittedName>
</protein>
<evidence type="ECO:0000259" key="7">
    <source>
        <dbReference type="Pfam" id="PF00892"/>
    </source>
</evidence>
<reference evidence="8 9" key="1">
    <citation type="submission" date="2014-11" db="EMBL/GenBank/DDBJ databases">
        <authorList>
            <person name="Urmite Genomes Urmite Genomes"/>
        </authorList>
    </citation>
    <scope>NUCLEOTIDE SEQUENCE [LARGE SCALE GENOMIC DNA]</scope>
    <source>
        <strain evidence="8 9">Oc5</strain>
    </source>
</reference>
<dbReference type="InterPro" id="IPR000620">
    <property type="entry name" value="EamA_dom"/>
</dbReference>
<keyword evidence="9" id="KW-1185">Reference proteome</keyword>
<dbReference type="EMBL" id="CDGG01000001">
    <property type="protein sequence ID" value="CEI83573.1"/>
    <property type="molecule type" value="Genomic_DNA"/>
</dbReference>
<keyword evidence="5 6" id="KW-0472">Membrane</keyword>
<feature type="domain" description="EamA" evidence="7">
    <location>
        <begin position="151"/>
        <end position="282"/>
    </location>
</feature>
<evidence type="ECO:0000313" key="9">
    <source>
        <dbReference type="Proteomes" id="UP000040453"/>
    </source>
</evidence>
<feature type="transmembrane region" description="Helical" evidence="6">
    <location>
        <begin position="181"/>
        <end position="201"/>
    </location>
</feature>
<accession>A0A0A1MKD8</accession>
<name>A0A0A1MKD8_9BACI</name>
<dbReference type="SUPFAM" id="SSF103481">
    <property type="entry name" value="Multidrug resistance efflux transporter EmrE"/>
    <property type="match status" value="2"/>
</dbReference>
<gene>
    <name evidence="8" type="ORF">BN997_03490</name>
</gene>
<dbReference type="PANTHER" id="PTHR32322">
    <property type="entry name" value="INNER MEMBRANE TRANSPORTER"/>
    <property type="match status" value="1"/>
</dbReference>
<dbReference type="Proteomes" id="UP000040453">
    <property type="component" value="Unassembled WGS sequence"/>
</dbReference>
<evidence type="ECO:0000256" key="6">
    <source>
        <dbReference type="SAM" id="Phobius"/>
    </source>
</evidence>
<evidence type="ECO:0000256" key="3">
    <source>
        <dbReference type="ARBA" id="ARBA00022692"/>
    </source>
</evidence>
<dbReference type="PANTHER" id="PTHR32322:SF2">
    <property type="entry name" value="EAMA DOMAIN-CONTAINING PROTEIN"/>
    <property type="match status" value="1"/>
</dbReference>
<evidence type="ECO:0000313" key="8">
    <source>
        <dbReference type="EMBL" id="CEI83573.1"/>
    </source>
</evidence>
<keyword evidence="4 6" id="KW-1133">Transmembrane helix</keyword>
<dbReference type="InterPro" id="IPR037185">
    <property type="entry name" value="EmrE-like"/>
</dbReference>
<dbReference type="RefSeq" id="WP_042533912.1">
    <property type="nucleotide sequence ID" value="NZ_CDGG01000001.1"/>
</dbReference>
<proteinExistence type="inferred from homology"/>
<organism evidence="8 9">
    <name type="scientific">Oceanobacillus oncorhynchi</name>
    <dbReference type="NCBI Taxonomy" id="545501"/>
    <lineage>
        <taxon>Bacteria</taxon>
        <taxon>Bacillati</taxon>
        <taxon>Bacillota</taxon>
        <taxon>Bacilli</taxon>
        <taxon>Bacillales</taxon>
        <taxon>Bacillaceae</taxon>
        <taxon>Oceanobacillus</taxon>
    </lineage>
</organism>
<feature type="transmembrane region" description="Helical" evidence="6">
    <location>
        <begin position="97"/>
        <end position="116"/>
    </location>
</feature>
<sequence>MEERNHLSGFVWGMLGVLCFSLTLPATNVAVQYFNSTFVGLGRTIPASLLAVLFLIINKQPVPTKKQFRDLFIIAFGAVLIFPLLTTYAMADLPVSHGAVELALLPLATAFFAMIIANERPAFKFWVASSIASLSVIIYAFTLGLGTIHLADMALIISVIILGLSYAMGAKLAKEIGSWQTIAWSVIIGAPLFLIPVIRSIHAEEILAVPITGWVSFIYLAVISQFLAYVFWYKGLSVGGISKVSQLQYLQPFLMITFSFLFLNEVFNLYTVIIAVVTVSCVIIGKNAA</sequence>
<dbReference type="STRING" id="545501.BN997_03490"/>
<feature type="transmembrane region" description="Helical" evidence="6">
    <location>
        <begin position="244"/>
        <end position="263"/>
    </location>
</feature>
<comment type="subcellular location">
    <subcellularLocation>
        <location evidence="1">Endomembrane system</location>
        <topology evidence="1">Multi-pass membrane protein</topology>
    </subcellularLocation>
</comment>
<evidence type="ECO:0000256" key="1">
    <source>
        <dbReference type="ARBA" id="ARBA00004127"/>
    </source>
</evidence>
<feature type="transmembrane region" description="Helical" evidence="6">
    <location>
        <begin position="7"/>
        <end position="26"/>
    </location>
</feature>
<feature type="transmembrane region" description="Helical" evidence="6">
    <location>
        <begin position="207"/>
        <end position="232"/>
    </location>
</feature>
<dbReference type="AlphaFoldDB" id="A0A0A1MKD8"/>
<evidence type="ECO:0000256" key="4">
    <source>
        <dbReference type="ARBA" id="ARBA00022989"/>
    </source>
</evidence>
<evidence type="ECO:0000256" key="5">
    <source>
        <dbReference type="ARBA" id="ARBA00023136"/>
    </source>
</evidence>
<feature type="transmembrane region" description="Helical" evidence="6">
    <location>
        <begin position="148"/>
        <end position="169"/>
    </location>
</feature>
<dbReference type="GO" id="GO:0016020">
    <property type="term" value="C:membrane"/>
    <property type="evidence" value="ECO:0007669"/>
    <property type="project" value="UniProtKB-SubCell"/>
</dbReference>